<dbReference type="Gene3D" id="3.90.1510.10">
    <property type="entry name" value="Glycerate kinase, domain 2"/>
    <property type="match status" value="1"/>
</dbReference>
<accession>A0A263BSF6</accession>
<dbReference type="InterPro" id="IPR036129">
    <property type="entry name" value="Glycerate_kinase_sf"/>
</dbReference>
<dbReference type="InterPro" id="IPR018197">
    <property type="entry name" value="Glycerate_kinase_RE-like"/>
</dbReference>
<evidence type="ECO:0000256" key="3">
    <source>
        <dbReference type="ARBA" id="ARBA00022777"/>
    </source>
</evidence>
<reference evidence="6" key="1">
    <citation type="submission" date="2017-08" db="EMBL/GenBank/DDBJ databases">
        <authorList>
            <person name="Huang Z."/>
        </authorList>
    </citation>
    <scope>NUCLEOTIDE SEQUENCE [LARGE SCALE GENOMIC DNA]</scope>
    <source>
        <strain evidence="6">SA5d-4</strain>
    </source>
</reference>
<evidence type="ECO:0000256" key="4">
    <source>
        <dbReference type="PIRNR" id="PIRNR006078"/>
    </source>
</evidence>
<dbReference type="Gene3D" id="3.40.50.10350">
    <property type="entry name" value="Glycerate kinase, domain 1"/>
    <property type="match status" value="1"/>
</dbReference>
<evidence type="ECO:0000313" key="6">
    <source>
        <dbReference type="Proteomes" id="UP000217083"/>
    </source>
</evidence>
<dbReference type="PIRSF" id="PIRSF006078">
    <property type="entry name" value="GlxK"/>
    <property type="match status" value="1"/>
</dbReference>
<keyword evidence="2 4" id="KW-0808">Transferase</keyword>
<keyword evidence="6" id="KW-1185">Reference proteome</keyword>
<dbReference type="GO" id="GO:0031388">
    <property type="term" value="P:organic acid phosphorylation"/>
    <property type="evidence" value="ECO:0007669"/>
    <property type="project" value="UniProtKB-UniRule"/>
</dbReference>
<evidence type="ECO:0000256" key="1">
    <source>
        <dbReference type="ARBA" id="ARBA00006284"/>
    </source>
</evidence>
<protein>
    <submittedName>
        <fullName evidence="5">Glycerate kinase</fullName>
    </submittedName>
</protein>
<dbReference type="Pfam" id="PF02595">
    <property type="entry name" value="Gly_kinase"/>
    <property type="match status" value="1"/>
</dbReference>
<dbReference type="PANTHER" id="PTHR21599:SF0">
    <property type="entry name" value="GLYCERATE KINASE"/>
    <property type="match status" value="1"/>
</dbReference>
<name>A0A263BSF6_9BACI</name>
<dbReference type="NCBIfam" id="TIGR00045">
    <property type="entry name" value="glycerate kinase"/>
    <property type="match status" value="1"/>
</dbReference>
<comment type="caution">
    <text evidence="5">The sequence shown here is derived from an EMBL/GenBank/DDBJ whole genome shotgun (WGS) entry which is preliminary data.</text>
</comment>
<dbReference type="RefSeq" id="WP_094924930.1">
    <property type="nucleotide sequence ID" value="NZ_NPIA01000005.1"/>
</dbReference>
<proteinExistence type="inferred from homology"/>
<gene>
    <name evidence="5" type="ORF">CIB95_10490</name>
</gene>
<dbReference type="EMBL" id="NPIA01000005">
    <property type="protein sequence ID" value="OZM56644.1"/>
    <property type="molecule type" value="Genomic_DNA"/>
</dbReference>
<dbReference type="PANTHER" id="PTHR21599">
    <property type="entry name" value="GLYCERATE KINASE"/>
    <property type="match status" value="1"/>
</dbReference>
<dbReference type="GO" id="GO:0008887">
    <property type="term" value="F:glycerate kinase activity"/>
    <property type="evidence" value="ECO:0007669"/>
    <property type="project" value="UniProtKB-UniRule"/>
</dbReference>
<comment type="similarity">
    <text evidence="1 4">Belongs to the glycerate kinase type-1 family.</text>
</comment>
<keyword evidence="3 4" id="KW-0418">Kinase</keyword>
<dbReference type="AlphaFoldDB" id="A0A263BSF6"/>
<dbReference type="InterPro" id="IPR004381">
    <property type="entry name" value="Glycerate_kinase"/>
</dbReference>
<sequence>MKIVIAPDSYKGSLTSLEVGTTMKEAFLKEVPGATIDVVPMADGGEGTLDTLLFATNGKRFHVEVTGPLGEPVETAYGVLGTSNTVVIETANIAGLPMVPSEIRNPMNTTSYGVGEAIIEAVKSGHRDFIIGLGGSATNDGGLGMLQALGVKFVDENEGEVSPFASSLSSIKKVDFSALNPIVKDCKFRIASDVNNPLCGEQGATAVFGPQKGATSKQVKELDFTLKQYAQLIEETLGIEHQSTPGAGAAGGLGFAFLLIGAEIISGSEIIAEATNVVEKIRHANWVITGEGQSDYQTLYGKVPAFIAKAGKRYNVPTILISGGLGDGYEKLYDYFVSCHSITAGPISLEACIKNAEILLFNQTRNIARLIKATK</sequence>
<dbReference type="InterPro" id="IPR018193">
    <property type="entry name" value="Glyc_kinase_flavodox-like_fold"/>
</dbReference>
<reference evidence="5 6" key="2">
    <citation type="submission" date="2017-09" db="EMBL/GenBank/DDBJ databases">
        <title>Bacillus patelloidae sp. nov., isolated from the intestinal tract of a marine limpet.</title>
        <authorList>
            <person name="Liu R."/>
            <person name="Dong C."/>
            <person name="Shao Z."/>
        </authorList>
    </citation>
    <scope>NUCLEOTIDE SEQUENCE [LARGE SCALE GENOMIC DNA]</scope>
    <source>
        <strain evidence="5 6">SA5d-4</strain>
    </source>
</reference>
<evidence type="ECO:0000313" key="5">
    <source>
        <dbReference type="EMBL" id="OZM56644.1"/>
    </source>
</evidence>
<dbReference type="Proteomes" id="UP000217083">
    <property type="component" value="Unassembled WGS sequence"/>
</dbReference>
<dbReference type="SUPFAM" id="SSF110738">
    <property type="entry name" value="Glycerate kinase I"/>
    <property type="match status" value="1"/>
</dbReference>
<organism evidence="5 6">
    <name type="scientific">Lottiidibacillus patelloidae</name>
    <dbReference type="NCBI Taxonomy" id="2670334"/>
    <lineage>
        <taxon>Bacteria</taxon>
        <taxon>Bacillati</taxon>
        <taxon>Bacillota</taxon>
        <taxon>Bacilli</taxon>
        <taxon>Bacillales</taxon>
        <taxon>Bacillaceae</taxon>
        <taxon>Lottiidibacillus</taxon>
    </lineage>
</organism>
<evidence type="ECO:0000256" key="2">
    <source>
        <dbReference type="ARBA" id="ARBA00022679"/>
    </source>
</evidence>